<feature type="compositionally biased region" description="Low complexity" evidence="1">
    <location>
        <begin position="97"/>
        <end position="127"/>
    </location>
</feature>
<evidence type="ECO:0000313" key="6">
    <source>
        <dbReference type="EMBL" id="CAF4574010.1"/>
    </source>
</evidence>
<feature type="signal peptide" evidence="2">
    <location>
        <begin position="1"/>
        <end position="16"/>
    </location>
</feature>
<protein>
    <submittedName>
        <fullName evidence="3">Uncharacterized protein</fullName>
    </submittedName>
</protein>
<dbReference type="AlphaFoldDB" id="A0A818CHX6"/>
<reference evidence="3" key="1">
    <citation type="submission" date="2021-02" db="EMBL/GenBank/DDBJ databases">
        <authorList>
            <person name="Nowell W R."/>
        </authorList>
    </citation>
    <scope>NUCLEOTIDE SEQUENCE</scope>
</reference>
<feature type="compositionally biased region" description="Low complexity" evidence="1">
    <location>
        <begin position="27"/>
        <end position="89"/>
    </location>
</feature>
<evidence type="ECO:0000313" key="3">
    <source>
        <dbReference type="EMBL" id="CAF3423325.1"/>
    </source>
</evidence>
<proteinExistence type="predicted"/>
<dbReference type="Proteomes" id="UP000663872">
    <property type="component" value="Unassembled WGS sequence"/>
</dbReference>
<dbReference type="EMBL" id="CAJNYD010002532">
    <property type="protein sequence ID" value="CAF3423325.1"/>
    <property type="molecule type" value="Genomic_DNA"/>
</dbReference>
<evidence type="ECO:0000313" key="4">
    <source>
        <dbReference type="EMBL" id="CAF3431476.1"/>
    </source>
</evidence>
<name>A0A818CHX6_9BILA</name>
<feature type="compositionally biased region" description="Polar residues" evidence="1">
    <location>
        <begin position="128"/>
        <end position="148"/>
    </location>
</feature>
<dbReference type="EMBL" id="CAJOBO010002305">
    <property type="protein sequence ID" value="CAF4443538.1"/>
    <property type="molecule type" value="Genomic_DNA"/>
</dbReference>
<dbReference type="Proteomes" id="UP000663851">
    <property type="component" value="Unassembled WGS sequence"/>
</dbReference>
<gene>
    <name evidence="4" type="ORF">GRG538_LOCUS12696</name>
    <name evidence="5" type="ORF">HFQ381_LOCUS23323</name>
    <name evidence="3" type="ORF">LUA448_LOCUS19644</name>
    <name evidence="6" type="ORF">QYT958_LOCUS9824</name>
</gene>
<accession>A0A818CHX6</accession>
<dbReference type="Proteomes" id="UP000663833">
    <property type="component" value="Unassembled WGS sequence"/>
</dbReference>
<evidence type="ECO:0000313" key="7">
    <source>
        <dbReference type="Proteomes" id="UP000663833"/>
    </source>
</evidence>
<organism evidence="3 7">
    <name type="scientific">Rotaria socialis</name>
    <dbReference type="NCBI Taxonomy" id="392032"/>
    <lineage>
        <taxon>Eukaryota</taxon>
        <taxon>Metazoa</taxon>
        <taxon>Spiralia</taxon>
        <taxon>Gnathifera</taxon>
        <taxon>Rotifera</taxon>
        <taxon>Eurotatoria</taxon>
        <taxon>Bdelloidea</taxon>
        <taxon>Philodinida</taxon>
        <taxon>Philodinidae</taxon>
        <taxon>Rotaria</taxon>
    </lineage>
</organism>
<dbReference type="Proteomes" id="UP000663848">
    <property type="component" value="Unassembled WGS sequence"/>
</dbReference>
<comment type="caution">
    <text evidence="3">The sequence shown here is derived from an EMBL/GenBank/DDBJ whole genome shotgun (WGS) entry which is preliminary data.</text>
</comment>
<dbReference type="EMBL" id="CAJNYT010001814">
    <property type="protein sequence ID" value="CAF3431476.1"/>
    <property type="molecule type" value="Genomic_DNA"/>
</dbReference>
<feature type="region of interest" description="Disordered" evidence="1">
    <location>
        <begin position="26"/>
        <end position="156"/>
    </location>
</feature>
<keyword evidence="2" id="KW-0732">Signal</keyword>
<evidence type="ECO:0000256" key="2">
    <source>
        <dbReference type="SAM" id="SignalP"/>
    </source>
</evidence>
<evidence type="ECO:0000256" key="1">
    <source>
        <dbReference type="SAM" id="MobiDB-lite"/>
    </source>
</evidence>
<evidence type="ECO:0000313" key="5">
    <source>
        <dbReference type="EMBL" id="CAF4443538.1"/>
    </source>
</evidence>
<feature type="chain" id="PRO_5036232812" evidence="2">
    <location>
        <begin position="17"/>
        <end position="271"/>
    </location>
</feature>
<sequence length="271" mass="29222">MRTLVLLLLIAGYICSAEILVNNIRASSTGSSSGSTSRITTKPATTTQKPLPTTTKPATTTQKPSPTTTKPATTTQKPLPTTPKSSPRTTPKPLPTTPKSSPRTTPKPSPTTSRILSTTPRPSLTTTKFSPTSPKLSSTSQSPKTSVKPSPTATSRTPAPKIIDCYYCGDPGYPCPQPFNSYDRNVRITPTSGRFCVKLGPDNGGRGPFYRKPASSSECSQRGCSRKYINFQWTEVCCCDRNKCNMGIASAKSTWGLIFSTLAVIFIYHQF</sequence>
<dbReference type="EMBL" id="CAJOBR010001062">
    <property type="protein sequence ID" value="CAF4574010.1"/>
    <property type="molecule type" value="Genomic_DNA"/>
</dbReference>